<evidence type="ECO:0000256" key="2">
    <source>
        <dbReference type="ARBA" id="ARBA00023125"/>
    </source>
</evidence>
<dbReference type="InterPro" id="IPR051011">
    <property type="entry name" value="Metal_resp_trans_reg"/>
</dbReference>
<feature type="domain" description="HTH arsR-type" evidence="4">
    <location>
        <begin position="9"/>
        <end position="103"/>
    </location>
</feature>
<keyword evidence="1" id="KW-0805">Transcription regulation</keyword>
<dbReference type="CDD" id="cd00090">
    <property type="entry name" value="HTH_ARSR"/>
    <property type="match status" value="1"/>
</dbReference>
<keyword evidence="2" id="KW-0238">DNA-binding</keyword>
<comment type="caution">
    <text evidence="5">The sequence shown here is derived from an EMBL/GenBank/DDBJ whole genome shotgun (WGS) entry which is preliminary data.</text>
</comment>
<dbReference type="InterPro" id="IPR036390">
    <property type="entry name" value="WH_DNA-bd_sf"/>
</dbReference>
<dbReference type="NCBIfam" id="NF033788">
    <property type="entry name" value="HTH_metalloreg"/>
    <property type="match status" value="1"/>
</dbReference>
<evidence type="ECO:0000313" key="5">
    <source>
        <dbReference type="EMBL" id="MDQ9170156.1"/>
    </source>
</evidence>
<dbReference type="InterPro" id="IPR011991">
    <property type="entry name" value="ArsR-like_HTH"/>
</dbReference>
<organism evidence="5 6">
    <name type="scientific">Keguizhuia sedimenti</name>
    <dbReference type="NCBI Taxonomy" id="3064264"/>
    <lineage>
        <taxon>Bacteria</taxon>
        <taxon>Pseudomonadati</taxon>
        <taxon>Pseudomonadota</taxon>
        <taxon>Betaproteobacteria</taxon>
        <taxon>Burkholderiales</taxon>
        <taxon>Oxalobacteraceae</taxon>
        <taxon>Keguizhuia</taxon>
    </lineage>
</organism>
<evidence type="ECO:0000313" key="6">
    <source>
        <dbReference type="Proteomes" id="UP001225596"/>
    </source>
</evidence>
<dbReference type="RefSeq" id="WP_338436091.1">
    <property type="nucleotide sequence ID" value="NZ_JAUYVH010000003.1"/>
</dbReference>
<name>A0ABU1BME6_9BURK</name>
<keyword evidence="3" id="KW-0804">Transcription</keyword>
<dbReference type="PANTHER" id="PTHR43132">
    <property type="entry name" value="ARSENICAL RESISTANCE OPERON REPRESSOR ARSR-RELATED"/>
    <property type="match status" value="1"/>
</dbReference>
<evidence type="ECO:0000256" key="1">
    <source>
        <dbReference type="ARBA" id="ARBA00023015"/>
    </source>
</evidence>
<dbReference type="Proteomes" id="UP001225596">
    <property type="component" value="Unassembled WGS sequence"/>
</dbReference>
<dbReference type="SMART" id="SM00418">
    <property type="entry name" value="HTH_ARSR"/>
    <property type="match status" value="1"/>
</dbReference>
<accession>A0ABU1BME6</accession>
<dbReference type="PRINTS" id="PR00778">
    <property type="entry name" value="HTHARSR"/>
</dbReference>
<reference evidence="5 6" key="1">
    <citation type="submission" date="2023-08" db="EMBL/GenBank/DDBJ databases">
        <title>Oxalobacteraceae gen .nov., isolated from river sludge outside the plant.</title>
        <authorList>
            <person name="Zhao S.Y."/>
        </authorList>
    </citation>
    <scope>NUCLEOTIDE SEQUENCE [LARGE SCALE GENOMIC DNA]</scope>
    <source>
        <strain evidence="5 6">R-40</strain>
    </source>
</reference>
<dbReference type="Pfam" id="PF01022">
    <property type="entry name" value="HTH_5"/>
    <property type="match status" value="1"/>
</dbReference>
<dbReference type="SUPFAM" id="SSF46785">
    <property type="entry name" value="Winged helix' DNA-binding domain"/>
    <property type="match status" value="1"/>
</dbReference>
<evidence type="ECO:0000256" key="3">
    <source>
        <dbReference type="ARBA" id="ARBA00023163"/>
    </source>
</evidence>
<evidence type="ECO:0000259" key="4">
    <source>
        <dbReference type="PROSITE" id="PS50987"/>
    </source>
</evidence>
<dbReference type="PANTHER" id="PTHR43132:SF9">
    <property type="entry name" value="ARSR FAMILY TRANSCRIPTIONAL REGULATORY PROTEIN"/>
    <property type="match status" value="1"/>
</dbReference>
<gene>
    <name evidence="5" type="ORF">Q8A64_06975</name>
</gene>
<dbReference type="PROSITE" id="PS50987">
    <property type="entry name" value="HTH_ARSR_2"/>
    <property type="match status" value="1"/>
</dbReference>
<dbReference type="EMBL" id="JAUYVH010000003">
    <property type="protein sequence ID" value="MDQ9170156.1"/>
    <property type="molecule type" value="Genomic_DNA"/>
</dbReference>
<protein>
    <submittedName>
        <fullName evidence="5">Metalloregulator ArsR/SmtB family transcription factor</fullName>
    </submittedName>
</protein>
<dbReference type="InterPro" id="IPR001845">
    <property type="entry name" value="HTH_ArsR_DNA-bd_dom"/>
</dbReference>
<keyword evidence="6" id="KW-1185">Reference proteome</keyword>
<dbReference type="Gene3D" id="1.10.10.10">
    <property type="entry name" value="Winged helix-like DNA-binding domain superfamily/Winged helix DNA-binding domain"/>
    <property type="match status" value="1"/>
</dbReference>
<proteinExistence type="predicted"/>
<sequence>MDMNFNKQQMGVVFEEVANYFSLLCEPTRLKILYAVCNGERTVGDIVAQIESTQANVSRQINMLYRAKILARRKEGTQVYYWIHDEKTMELCKSVCGRVSEEVIGHTQTTKRRTATTNQRKSV</sequence>
<dbReference type="InterPro" id="IPR036388">
    <property type="entry name" value="WH-like_DNA-bd_sf"/>
</dbReference>